<evidence type="ECO:0000256" key="12">
    <source>
        <dbReference type="PIRSR" id="PIRSR602401-1"/>
    </source>
</evidence>
<evidence type="ECO:0000256" key="6">
    <source>
        <dbReference type="ARBA" id="ARBA00022723"/>
    </source>
</evidence>
<dbReference type="GO" id="GO:0020037">
    <property type="term" value="F:heme binding"/>
    <property type="evidence" value="ECO:0007669"/>
    <property type="project" value="InterPro"/>
</dbReference>
<dbReference type="AlphaFoldDB" id="A0A653BZE9"/>
<dbReference type="EMBL" id="CAACVG010006671">
    <property type="protein sequence ID" value="VEN40923.1"/>
    <property type="molecule type" value="Genomic_DNA"/>
</dbReference>
<feature type="transmembrane region" description="Helical" evidence="14">
    <location>
        <begin position="12"/>
        <end position="32"/>
    </location>
</feature>
<evidence type="ECO:0000313" key="15">
    <source>
        <dbReference type="EMBL" id="VEN40923.1"/>
    </source>
</evidence>
<evidence type="ECO:0000256" key="14">
    <source>
        <dbReference type="SAM" id="Phobius"/>
    </source>
</evidence>
<evidence type="ECO:0000256" key="13">
    <source>
        <dbReference type="RuleBase" id="RU000461"/>
    </source>
</evidence>
<dbReference type="OrthoDB" id="1470350at2759"/>
<keyword evidence="7" id="KW-0256">Endoplasmic reticulum</keyword>
<dbReference type="Gene3D" id="1.10.630.10">
    <property type="entry name" value="Cytochrome P450"/>
    <property type="match status" value="1"/>
</dbReference>
<name>A0A653BZE9_CALMS</name>
<dbReference type="CDD" id="cd20628">
    <property type="entry name" value="CYP4"/>
    <property type="match status" value="1"/>
</dbReference>
<dbReference type="PRINTS" id="PR00385">
    <property type="entry name" value="P450"/>
</dbReference>
<dbReference type="InterPro" id="IPR002401">
    <property type="entry name" value="Cyt_P450_E_grp-I"/>
</dbReference>
<dbReference type="PROSITE" id="PS00086">
    <property type="entry name" value="CYTOCHROME_P450"/>
    <property type="match status" value="1"/>
</dbReference>
<keyword evidence="14" id="KW-0812">Transmembrane</keyword>
<comment type="subcellular location">
    <subcellularLocation>
        <location evidence="3">Endoplasmic reticulum membrane</location>
        <topology evidence="3">Peripheral membrane protein</topology>
    </subcellularLocation>
    <subcellularLocation>
        <location evidence="2">Microsome membrane</location>
        <topology evidence="2">Peripheral membrane protein</topology>
    </subcellularLocation>
</comment>
<dbReference type="InterPro" id="IPR050196">
    <property type="entry name" value="Cytochrome_P450_Monoox"/>
</dbReference>
<dbReference type="SUPFAM" id="SSF48264">
    <property type="entry name" value="Cytochrome P450"/>
    <property type="match status" value="1"/>
</dbReference>
<keyword evidence="5 12" id="KW-0349">Heme</keyword>
<feature type="binding site" description="axial binding residue" evidence="12">
    <location>
        <position position="454"/>
    </location>
    <ligand>
        <name>heme</name>
        <dbReference type="ChEBI" id="CHEBI:30413"/>
    </ligand>
    <ligandPart>
        <name>Fe</name>
        <dbReference type="ChEBI" id="CHEBI:18248"/>
    </ligandPart>
</feature>
<keyword evidence="11 13" id="KW-0503">Monooxygenase</keyword>
<dbReference type="Proteomes" id="UP000410492">
    <property type="component" value="Unassembled WGS sequence"/>
</dbReference>
<reference evidence="15 16" key="1">
    <citation type="submission" date="2019-01" db="EMBL/GenBank/DDBJ databases">
        <authorList>
            <person name="Sayadi A."/>
        </authorList>
    </citation>
    <scope>NUCLEOTIDE SEQUENCE [LARGE SCALE GENOMIC DNA]</scope>
</reference>
<comment type="cofactor">
    <cofactor evidence="1 12">
        <name>heme</name>
        <dbReference type="ChEBI" id="CHEBI:30413"/>
    </cofactor>
</comment>
<gene>
    <name evidence="15" type="ORF">CALMAC_LOCUS4922</name>
</gene>
<dbReference type="FunFam" id="1.10.630.10:FF:000182">
    <property type="entry name" value="Cytochrome P450 3A4"/>
    <property type="match status" value="1"/>
</dbReference>
<protein>
    <recommendedName>
        <fullName evidence="17">Cytochrome P450</fullName>
    </recommendedName>
</protein>
<organism evidence="15 16">
    <name type="scientific">Callosobruchus maculatus</name>
    <name type="common">Southern cowpea weevil</name>
    <name type="synonym">Pulse bruchid</name>
    <dbReference type="NCBI Taxonomy" id="64391"/>
    <lineage>
        <taxon>Eukaryota</taxon>
        <taxon>Metazoa</taxon>
        <taxon>Ecdysozoa</taxon>
        <taxon>Arthropoda</taxon>
        <taxon>Hexapoda</taxon>
        <taxon>Insecta</taxon>
        <taxon>Pterygota</taxon>
        <taxon>Neoptera</taxon>
        <taxon>Endopterygota</taxon>
        <taxon>Coleoptera</taxon>
        <taxon>Polyphaga</taxon>
        <taxon>Cucujiformia</taxon>
        <taxon>Chrysomeloidea</taxon>
        <taxon>Chrysomelidae</taxon>
        <taxon>Bruchinae</taxon>
        <taxon>Bruchini</taxon>
        <taxon>Callosobruchus</taxon>
    </lineage>
</organism>
<evidence type="ECO:0008006" key="17">
    <source>
        <dbReference type="Google" id="ProtNLM"/>
    </source>
</evidence>
<sequence>MQTEFDLCNMSMSILIIVILTSLVVALCHKWYKFSSTLKELQWLRQPKGWPLLGHIFEFKDSTTILTDVLRIRKQLGEKLFILNFGLSTNIVCMDYDFSEFVLTTQDILNKGDDYKFLHQWIGTGLLTSDGPKWKKRRRLITPAFHFSILEDFIESFEQNGKVLIQKLKTVTEKDIDIHRYITLYALDVICDAAMGVTVNAQNDEDSQYVRDIKLLLKVLSERAISVLKGSKLLFPLFPDYYHVKQAVKHLHSVTYSVIDSRREKLNQAQNKHSEFDDDIGRKKKMAFLDILLKSTVDGQPLSRDDIREEVDTFMFEGHDTTSSAMGFALYLLARHQDVQKKAVEEQKEVFSDDIYRNISYNDLQQMKYMECVIKEALRLYPSVPMFARRTDVDVSYKGNTIPKGIDIVMFAYGILRDPDYFPDPDKFDPSRFEANDGKKPYSYIPFSAGPRNCIGQKFAMLEMKSTLSKVLRNFELHPTNPEHKLIVASEAVLKSTNGVNIRLVERKW</sequence>
<evidence type="ECO:0000256" key="10">
    <source>
        <dbReference type="ARBA" id="ARBA00023004"/>
    </source>
</evidence>
<evidence type="ECO:0000256" key="1">
    <source>
        <dbReference type="ARBA" id="ARBA00001971"/>
    </source>
</evidence>
<dbReference type="PRINTS" id="PR00463">
    <property type="entry name" value="EP450I"/>
</dbReference>
<dbReference type="GO" id="GO:0005506">
    <property type="term" value="F:iron ion binding"/>
    <property type="evidence" value="ECO:0007669"/>
    <property type="project" value="InterPro"/>
</dbReference>
<evidence type="ECO:0000256" key="9">
    <source>
        <dbReference type="ARBA" id="ARBA00023002"/>
    </source>
</evidence>
<keyword evidence="14" id="KW-1133">Transmembrane helix</keyword>
<evidence type="ECO:0000256" key="5">
    <source>
        <dbReference type="ARBA" id="ARBA00022617"/>
    </source>
</evidence>
<comment type="similarity">
    <text evidence="4 13">Belongs to the cytochrome P450 family.</text>
</comment>
<evidence type="ECO:0000313" key="16">
    <source>
        <dbReference type="Proteomes" id="UP000410492"/>
    </source>
</evidence>
<dbReference type="GO" id="GO:0005789">
    <property type="term" value="C:endoplasmic reticulum membrane"/>
    <property type="evidence" value="ECO:0007669"/>
    <property type="project" value="UniProtKB-SubCell"/>
</dbReference>
<dbReference type="Pfam" id="PF00067">
    <property type="entry name" value="p450"/>
    <property type="match status" value="1"/>
</dbReference>
<evidence type="ECO:0000256" key="2">
    <source>
        <dbReference type="ARBA" id="ARBA00004174"/>
    </source>
</evidence>
<dbReference type="GO" id="GO:0016705">
    <property type="term" value="F:oxidoreductase activity, acting on paired donors, with incorporation or reduction of molecular oxygen"/>
    <property type="evidence" value="ECO:0007669"/>
    <property type="project" value="InterPro"/>
</dbReference>
<dbReference type="InterPro" id="IPR036396">
    <property type="entry name" value="Cyt_P450_sf"/>
</dbReference>
<keyword evidence="14" id="KW-0472">Membrane</keyword>
<keyword evidence="10 12" id="KW-0408">Iron</keyword>
<dbReference type="InterPro" id="IPR017972">
    <property type="entry name" value="Cyt_P450_CS"/>
</dbReference>
<evidence type="ECO:0000256" key="7">
    <source>
        <dbReference type="ARBA" id="ARBA00022824"/>
    </source>
</evidence>
<keyword evidence="6 12" id="KW-0479">Metal-binding</keyword>
<dbReference type="PANTHER" id="PTHR24291">
    <property type="entry name" value="CYTOCHROME P450 FAMILY 4"/>
    <property type="match status" value="1"/>
</dbReference>
<proteinExistence type="inferred from homology"/>
<keyword evidence="16" id="KW-1185">Reference proteome</keyword>
<evidence type="ECO:0000256" key="4">
    <source>
        <dbReference type="ARBA" id="ARBA00010617"/>
    </source>
</evidence>
<dbReference type="GO" id="GO:0004497">
    <property type="term" value="F:monooxygenase activity"/>
    <property type="evidence" value="ECO:0007669"/>
    <property type="project" value="UniProtKB-KW"/>
</dbReference>
<evidence type="ECO:0000256" key="11">
    <source>
        <dbReference type="ARBA" id="ARBA00023033"/>
    </source>
</evidence>
<dbReference type="PANTHER" id="PTHR24291:SF187">
    <property type="entry name" value="CYTOCHROME P450 4AE1-RELATED"/>
    <property type="match status" value="1"/>
</dbReference>
<evidence type="ECO:0000256" key="8">
    <source>
        <dbReference type="ARBA" id="ARBA00022848"/>
    </source>
</evidence>
<keyword evidence="8" id="KW-0492">Microsome</keyword>
<dbReference type="InterPro" id="IPR001128">
    <property type="entry name" value="Cyt_P450"/>
</dbReference>
<keyword evidence="9 13" id="KW-0560">Oxidoreductase</keyword>
<evidence type="ECO:0000256" key="3">
    <source>
        <dbReference type="ARBA" id="ARBA00004406"/>
    </source>
</evidence>
<accession>A0A653BZE9</accession>